<accession>A0A669FBA1</accession>
<keyword evidence="2" id="KW-0547">Nucleotide-binding</keyword>
<name>A0A669FBA1_ORENI</name>
<comment type="similarity">
    <text evidence="1">Belongs to the TRAFAC class TrmE-Era-EngA-EngB-Septin-like GTPase superfamily. AIG1/Toc34/Toc159-like paraseptin GTPase family. IAN subfamily.</text>
</comment>
<dbReference type="GO" id="GO:0005525">
    <property type="term" value="F:GTP binding"/>
    <property type="evidence" value="ECO:0007669"/>
    <property type="project" value="UniProtKB-KW"/>
</dbReference>
<evidence type="ECO:0000313" key="6">
    <source>
        <dbReference type="Proteomes" id="UP000005207"/>
    </source>
</evidence>
<evidence type="ECO:0000256" key="3">
    <source>
        <dbReference type="ARBA" id="ARBA00023134"/>
    </source>
</evidence>
<dbReference type="InParanoid" id="A0A669FBA1"/>
<dbReference type="FunFam" id="3.40.50.300:FF:000366">
    <property type="entry name" value="GTPase, IMAP family member 2"/>
    <property type="match status" value="1"/>
</dbReference>
<dbReference type="PROSITE" id="PS51720">
    <property type="entry name" value="G_AIG1"/>
    <property type="match status" value="1"/>
</dbReference>
<dbReference type="Ensembl" id="ENSONIT00000066593.1">
    <property type="protein sequence ID" value="ENSONIP00000081629.1"/>
    <property type="gene ID" value="ENSONIG00000020206.2"/>
</dbReference>
<keyword evidence="6" id="KW-1185">Reference proteome</keyword>
<dbReference type="CDD" id="cd01852">
    <property type="entry name" value="AIG1"/>
    <property type="match status" value="1"/>
</dbReference>
<keyword evidence="3" id="KW-0342">GTP-binding</keyword>
<proteinExistence type="inferred from homology"/>
<evidence type="ECO:0000259" key="4">
    <source>
        <dbReference type="PROSITE" id="PS51720"/>
    </source>
</evidence>
<dbReference type="PANTHER" id="PTHR10903">
    <property type="entry name" value="GTPASE, IMAP FAMILY MEMBER-RELATED"/>
    <property type="match status" value="1"/>
</dbReference>
<evidence type="ECO:0000256" key="2">
    <source>
        <dbReference type="ARBA" id="ARBA00022741"/>
    </source>
</evidence>
<dbReference type="PANTHER" id="PTHR10903:SF170">
    <property type="entry name" value="GTPASE IMAP FAMILY MEMBER 7"/>
    <property type="match status" value="1"/>
</dbReference>
<organism evidence="5 6">
    <name type="scientific">Oreochromis niloticus</name>
    <name type="common">Nile tilapia</name>
    <name type="synonym">Tilapia nilotica</name>
    <dbReference type="NCBI Taxonomy" id="8128"/>
    <lineage>
        <taxon>Eukaryota</taxon>
        <taxon>Metazoa</taxon>
        <taxon>Chordata</taxon>
        <taxon>Craniata</taxon>
        <taxon>Vertebrata</taxon>
        <taxon>Euteleostomi</taxon>
        <taxon>Actinopterygii</taxon>
        <taxon>Neopterygii</taxon>
        <taxon>Teleostei</taxon>
        <taxon>Neoteleostei</taxon>
        <taxon>Acanthomorphata</taxon>
        <taxon>Ovalentaria</taxon>
        <taxon>Cichlomorphae</taxon>
        <taxon>Cichliformes</taxon>
        <taxon>Cichlidae</taxon>
        <taxon>African cichlids</taxon>
        <taxon>Pseudocrenilabrinae</taxon>
        <taxon>Oreochromini</taxon>
        <taxon>Oreochromis</taxon>
    </lineage>
</organism>
<dbReference type="GeneTree" id="ENSGT01120000271858"/>
<protein>
    <submittedName>
        <fullName evidence="5">GTPase IMAP family member 7</fullName>
    </submittedName>
</protein>
<evidence type="ECO:0000313" key="5">
    <source>
        <dbReference type="Ensembl" id="ENSONIP00000081629.1"/>
    </source>
</evidence>
<sequence length="368" mass="38269">MNSKPAMNICAAMAPSSTCFGTLLAITQDVKQGDLRIVLVGKTGVGKSAAGNTILGRDAFKSELSSSSVTEVCEKKMGEFGGLKLAVIDTPGLGDTNKSEEQVRREIARCMSFAAPGPHVFLVVLQPTRFTKEEQKSVKIIQTIFGKEAPRYTMVLFTHGDELKKRHASIEKLINENPDLRRFISQCHRNYHVFDTDDRDTSQLTELLLKIRAMVQLNGGGFYTNEMFQEAERAIKQKIEELLRKHPGMNLEEARRKAEEDNSFVQAVLKGVVIGAAAGAAAAGVAAAGAASAGAAAAGAAAAGAAAAGVAVAGVAAKAGVAGAVVARAAVGAAVGGGVGAGVAAASVGVPKQDIYFRVKDATGCIVQ</sequence>
<dbReference type="Gene3D" id="3.40.50.300">
    <property type="entry name" value="P-loop containing nucleotide triphosphate hydrolases"/>
    <property type="match status" value="1"/>
</dbReference>
<feature type="domain" description="AIG1-type G" evidence="4">
    <location>
        <begin position="32"/>
        <end position="232"/>
    </location>
</feature>
<reference evidence="5" key="3">
    <citation type="submission" date="2025-09" db="UniProtKB">
        <authorList>
            <consortium name="Ensembl"/>
        </authorList>
    </citation>
    <scope>IDENTIFICATION</scope>
</reference>
<gene>
    <name evidence="5" type="primary">LOC106096484</name>
</gene>
<dbReference type="InterPro" id="IPR006703">
    <property type="entry name" value="G_AIG1"/>
</dbReference>
<reference evidence="6" key="1">
    <citation type="submission" date="2012-01" db="EMBL/GenBank/DDBJ databases">
        <title>The Genome Sequence of Oreochromis niloticus (Nile Tilapia).</title>
        <authorList>
            <consortium name="Broad Institute Genome Assembly Team"/>
            <consortium name="Broad Institute Sequencing Platform"/>
            <person name="Di Palma F."/>
            <person name="Johnson J."/>
            <person name="Lander E.S."/>
            <person name="Lindblad-Toh K."/>
        </authorList>
    </citation>
    <scope>NUCLEOTIDE SEQUENCE [LARGE SCALE GENOMIC DNA]</scope>
</reference>
<dbReference type="InterPro" id="IPR045058">
    <property type="entry name" value="GIMA/IAN/Toc"/>
</dbReference>
<dbReference type="Proteomes" id="UP000005207">
    <property type="component" value="Linkage group LG15"/>
</dbReference>
<reference evidence="5" key="2">
    <citation type="submission" date="2025-08" db="UniProtKB">
        <authorList>
            <consortium name="Ensembl"/>
        </authorList>
    </citation>
    <scope>IDENTIFICATION</scope>
</reference>
<dbReference type="InterPro" id="IPR027417">
    <property type="entry name" value="P-loop_NTPase"/>
</dbReference>
<dbReference type="SUPFAM" id="SSF52540">
    <property type="entry name" value="P-loop containing nucleoside triphosphate hydrolases"/>
    <property type="match status" value="1"/>
</dbReference>
<evidence type="ECO:0000256" key="1">
    <source>
        <dbReference type="ARBA" id="ARBA00008535"/>
    </source>
</evidence>
<dbReference type="Pfam" id="PF04548">
    <property type="entry name" value="AIG1"/>
    <property type="match status" value="1"/>
</dbReference>
<dbReference type="AlphaFoldDB" id="A0A669FBA1"/>